<evidence type="ECO:0000313" key="3">
    <source>
        <dbReference type="Proteomes" id="UP000214365"/>
    </source>
</evidence>
<feature type="compositionally biased region" description="Basic and acidic residues" evidence="1">
    <location>
        <begin position="123"/>
        <end position="135"/>
    </location>
</feature>
<feature type="compositionally biased region" description="Basic and acidic residues" evidence="1">
    <location>
        <begin position="265"/>
        <end position="274"/>
    </location>
</feature>
<evidence type="ECO:0000256" key="1">
    <source>
        <dbReference type="SAM" id="MobiDB-lite"/>
    </source>
</evidence>
<name>A0A225AYI8_TALAT</name>
<dbReference type="GeneID" id="31004743"/>
<feature type="region of interest" description="Disordered" evidence="1">
    <location>
        <begin position="116"/>
        <end position="274"/>
    </location>
</feature>
<comment type="caution">
    <text evidence="2">The sequence shown here is derived from an EMBL/GenBank/DDBJ whole genome shotgun (WGS) entry which is preliminary data.</text>
</comment>
<sequence>MLLVLSSNKLQHLNSITRETYDFNQYGLLIIRAYTRAQLADSSIITLLYSGELGYAEIIGEVTKANTLRLDRMGLGSSWRPDCRKDGQVVSLSNRPEHIAVKYNDNNSIDDIDMDGVGGDDIQSNHEPMHGDPEPHLTVNSGPPAPEHIGDDDALIVDSINPKRDKSGASGPPVPECMSDDDALIIESANPKRDELGASGPPALEHIGDDDAPIVESANPKRDELGAPRPPTPEHIGDDDTLMVESANPKRDKLDAPGPPAPEHLGNRPTHDIA</sequence>
<dbReference type="Proteomes" id="UP000214365">
    <property type="component" value="Unassembled WGS sequence"/>
</dbReference>
<dbReference type="EMBL" id="LFMY01000007">
    <property type="protein sequence ID" value="OKL59535.1"/>
    <property type="molecule type" value="Genomic_DNA"/>
</dbReference>
<organism evidence="2 3">
    <name type="scientific">Talaromyces atroroseus</name>
    <dbReference type="NCBI Taxonomy" id="1441469"/>
    <lineage>
        <taxon>Eukaryota</taxon>
        <taxon>Fungi</taxon>
        <taxon>Dikarya</taxon>
        <taxon>Ascomycota</taxon>
        <taxon>Pezizomycotina</taxon>
        <taxon>Eurotiomycetes</taxon>
        <taxon>Eurotiomycetidae</taxon>
        <taxon>Eurotiales</taxon>
        <taxon>Trichocomaceae</taxon>
        <taxon>Talaromyces</taxon>
        <taxon>Talaromyces sect. Trachyspermi</taxon>
    </lineage>
</organism>
<evidence type="ECO:0000313" key="2">
    <source>
        <dbReference type="EMBL" id="OKL59535.1"/>
    </source>
</evidence>
<dbReference type="RefSeq" id="XP_020119656.1">
    <property type="nucleotide sequence ID" value="XM_020267480.1"/>
</dbReference>
<protein>
    <submittedName>
        <fullName evidence="2">Uncharacterized protein</fullName>
    </submittedName>
</protein>
<accession>A0A225AYI8</accession>
<gene>
    <name evidence="2" type="ORF">UA08_04987</name>
</gene>
<reference evidence="2 3" key="1">
    <citation type="submission" date="2015-06" db="EMBL/GenBank/DDBJ databases">
        <title>Talaromyces atroroseus IBT 11181 draft genome.</title>
        <authorList>
            <person name="Rasmussen K.B."/>
            <person name="Rasmussen S."/>
            <person name="Petersen B."/>
            <person name="Sicheritz-Ponten T."/>
            <person name="Mortensen U.H."/>
            <person name="Thrane U."/>
        </authorList>
    </citation>
    <scope>NUCLEOTIDE SEQUENCE [LARGE SCALE GENOMIC DNA]</scope>
    <source>
        <strain evidence="2 3">IBT 11181</strain>
    </source>
</reference>
<keyword evidence="3" id="KW-1185">Reference proteome</keyword>
<dbReference type="AlphaFoldDB" id="A0A225AYI8"/>
<proteinExistence type="predicted"/>